<keyword evidence="7" id="KW-0804">Transcription</keyword>
<dbReference type="InterPro" id="IPR051066">
    <property type="entry name" value="Trans_reg/Corepressor"/>
</dbReference>
<proteinExistence type="predicted"/>
<sequence length="789" mass="88426">RNLNIMADHSSIHTSESPPFSAMYRPQTQGQRSNYSLFPDSSVSRINNYEENLLNDPAENYTNSGTNMNGVGGQMNTSYWDMESLISSQPSAFNRTKGHSEEEWNSSSQQQNAIESYGTAGGNHQKLDSFSDAFYPQSISRIGNCVDQGGYNIDHNNSPTIPPLPSLSFPLVLSPPPTPLPQTSLSPPKRGLYPPAAQSLSQTQSQSPSESSLRFFPQLSCTSSILPGGFMQTQWLSHSTDTNGNGDITKHLTQDPGPSTGYPEGVGINLRQLSADGDTDCSLDTSPCSPLVQHPPPQSVSKLEREHCPLTSEHHMTWSQMMQSSQPLCPPIHHLNTQADGVRVHEDTKPVAAFQLPPLLCLSSSQSNPLTAYTGVPFYSVLQSRAIWENREHLTHHYTPLPMLNPTRNGTGLYSNLLSLLNYQGHWPEETGHQAHQGQVNIGPEFQAQIPDLLEQEEAELWSEEPLQEELLWKPWAELEGNDRLLEQVENLLDLSTSTALPEGVANLELALHSLSLCQGNVLAALEMMFFSNSKPSRDYHYSGSDIWQLSEQKLFHKAFAMYGKDFSFIHKMVQTKGVSQCVEFYYHSKRLKEKQRKLEEKEAQQQQQQQQQQQVAAETLTQTNQVMVMNPIVDRLIHTPALPPSFPCKQCGKMFYKIKSRNAHMKIHRQQQEDWRERIHPNSHLSLNQALQNQNRTLTNSNQLISHSHPNQLLTQSLIQNLVQSQAQLAFIQSSKTQSPCFTAAISRTNSRESPQMTPKAPALPLYRGPQQTWGAMHGSLESGLYYD</sequence>
<gene>
    <name evidence="15" type="ORF">C0J50_5589</name>
</gene>
<dbReference type="PROSITE" id="PS50157">
    <property type="entry name" value="ZINC_FINGER_C2H2_2"/>
    <property type="match status" value="1"/>
</dbReference>
<dbReference type="GO" id="GO:0006357">
    <property type="term" value="P:regulation of transcription by RNA polymerase II"/>
    <property type="evidence" value="ECO:0007669"/>
    <property type="project" value="TreeGrafter"/>
</dbReference>
<keyword evidence="3 9" id="KW-0863">Zinc-finger</keyword>
<keyword evidence="10" id="KW-0175">Coiled coil</keyword>
<reference evidence="15" key="1">
    <citation type="submission" date="2018-07" db="EMBL/GenBank/DDBJ databases">
        <title>Comparative genomics of catfishes provides insights into carnivory and benthic adaptation.</title>
        <authorList>
            <person name="Zhang Y."/>
            <person name="Wang D."/>
            <person name="Peng Z."/>
            <person name="Zheng S."/>
            <person name="Shao F."/>
            <person name="Tao W."/>
        </authorList>
    </citation>
    <scope>NUCLEOTIDE SEQUENCE</scope>
    <source>
        <strain evidence="15">Chongqing</strain>
    </source>
</reference>
<dbReference type="SMART" id="SM00717">
    <property type="entry name" value="SANT"/>
    <property type="match status" value="1"/>
</dbReference>
<dbReference type="InterPro" id="IPR009057">
    <property type="entry name" value="Homeodomain-like_sf"/>
</dbReference>
<evidence type="ECO:0000313" key="16">
    <source>
        <dbReference type="Proteomes" id="UP001205998"/>
    </source>
</evidence>
<dbReference type="InterPro" id="IPR013087">
    <property type="entry name" value="Znf_C2H2_type"/>
</dbReference>
<evidence type="ECO:0000259" key="14">
    <source>
        <dbReference type="PROSITE" id="PS51293"/>
    </source>
</evidence>
<evidence type="ECO:0000256" key="2">
    <source>
        <dbReference type="ARBA" id="ARBA00022723"/>
    </source>
</evidence>
<accession>A0AAD5A584</accession>
<feature type="non-terminal residue" evidence="15">
    <location>
        <position position="789"/>
    </location>
</feature>
<evidence type="ECO:0000256" key="9">
    <source>
        <dbReference type="PROSITE-ProRule" id="PRU00042"/>
    </source>
</evidence>
<dbReference type="PANTHER" id="PTHR16089">
    <property type="entry name" value="REST COREPRESSOR COREST PROTEIN-RELATED"/>
    <property type="match status" value="1"/>
</dbReference>
<dbReference type="SMART" id="SM01189">
    <property type="entry name" value="ELM2"/>
    <property type="match status" value="1"/>
</dbReference>
<comment type="subcellular location">
    <subcellularLocation>
        <location evidence="1">Nucleus</location>
    </subcellularLocation>
</comment>
<dbReference type="Gene3D" id="1.10.10.60">
    <property type="entry name" value="Homeodomain-like"/>
    <property type="match status" value="1"/>
</dbReference>
<feature type="region of interest" description="Disordered" evidence="11">
    <location>
        <begin position="1"/>
        <end position="21"/>
    </location>
</feature>
<feature type="domain" description="ELM2" evidence="13">
    <location>
        <begin position="438"/>
        <end position="533"/>
    </location>
</feature>
<dbReference type="GO" id="GO:0003677">
    <property type="term" value="F:DNA binding"/>
    <property type="evidence" value="ECO:0007669"/>
    <property type="project" value="UniProtKB-KW"/>
</dbReference>
<dbReference type="PANTHER" id="PTHR16089:SF43">
    <property type="match status" value="1"/>
</dbReference>
<dbReference type="FunFam" id="1.10.10.60:FF:000012">
    <property type="entry name" value="Metastasis-associated 1 family, member 3"/>
    <property type="match status" value="1"/>
</dbReference>
<evidence type="ECO:0000256" key="6">
    <source>
        <dbReference type="ARBA" id="ARBA00023125"/>
    </source>
</evidence>
<feature type="region of interest" description="Disordered" evidence="11">
    <location>
        <begin position="172"/>
        <end position="212"/>
    </location>
</feature>
<evidence type="ECO:0000256" key="3">
    <source>
        <dbReference type="ARBA" id="ARBA00022771"/>
    </source>
</evidence>
<evidence type="ECO:0000259" key="13">
    <source>
        <dbReference type="PROSITE" id="PS51156"/>
    </source>
</evidence>
<dbReference type="PROSITE" id="PS00028">
    <property type="entry name" value="ZINC_FINGER_C2H2_1"/>
    <property type="match status" value="1"/>
</dbReference>
<dbReference type="PROSITE" id="PS51293">
    <property type="entry name" value="SANT"/>
    <property type="match status" value="1"/>
</dbReference>
<dbReference type="InterPro" id="IPR000949">
    <property type="entry name" value="ELM2_dom"/>
</dbReference>
<evidence type="ECO:0000256" key="10">
    <source>
        <dbReference type="SAM" id="Coils"/>
    </source>
</evidence>
<keyword evidence="6" id="KW-0238">DNA-binding</keyword>
<keyword evidence="2" id="KW-0479">Metal-binding</keyword>
<evidence type="ECO:0000256" key="11">
    <source>
        <dbReference type="SAM" id="MobiDB-lite"/>
    </source>
</evidence>
<organism evidence="15 16">
    <name type="scientific">Silurus asotus</name>
    <name type="common">Amur catfish</name>
    <name type="synonym">Parasilurus asotus</name>
    <dbReference type="NCBI Taxonomy" id="30991"/>
    <lineage>
        <taxon>Eukaryota</taxon>
        <taxon>Metazoa</taxon>
        <taxon>Chordata</taxon>
        <taxon>Craniata</taxon>
        <taxon>Vertebrata</taxon>
        <taxon>Euteleostomi</taxon>
        <taxon>Actinopterygii</taxon>
        <taxon>Neopterygii</taxon>
        <taxon>Teleostei</taxon>
        <taxon>Ostariophysi</taxon>
        <taxon>Siluriformes</taxon>
        <taxon>Siluridae</taxon>
        <taxon>Silurus</taxon>
    </lineage>
</organism>
<dbReference type="EMBL" id="MU574796">
    <property type="protein sequence ID" value="KAI5609917.1"/>
    <property type="molecule type" value="Genomic_DNA"/>
</dbReference>
<evidence type="ECO:0000256" key="5">
    <source>
        <dbReference type="ARBA" id="ARBA00023015"/>
    </source>
</evidence>
<feature type="compositionally biased region" description="Low complexity" evidence="11">
    <location>
        <begin position="198"/>
        <end position="212"/>
    </location>
</feature>
<dbReference type="Pfam" id="PF01448">
    <property type="entry name" value="ELM2"/>
    <property type="match status" value="1"/>
</dbReference>
<dbReference type="AlphaFoldDB" id="A0AAD5A584"/>
<keyword evidence="5" id="KW-0805">Transcription regulation</keyword>
<dbReference type="InterPro" id="IPR017884">
    <property type="entry name" value="SANT_dom"/>
</dbReference>
<dbReference type="PROSITE" id="PS51156">
    <property type="entry name" value="ELM2"/>
    <property type="match status" value="1"/>
</dbReference>
<evidence type="ECO:0000256" key="7">
    <source>
        <dbReference type="ARBA" id="ARBA00023163"/>
    </source>
</evidence>
<evidence type="ECO:0000256" key="8">
    <source>
        <dbReference type="ARBA" id="ARBA00023242"/>
    </source>
</evidence>
<comment type="caution">
    <text evidence="15">The sequence shown here is derived from an EMBL/GenBank/DDBJ whole genome shotgun (WGS) entry which is preliminary data.</text>
</comment>
<evidence type="ECO:0000259" key="12">
    <source>
        <dbReference type="PROSITE" id="PS50157"/>
    </source>
</evidence>
<keyword evidence="16" id="KW-1185">Reference proteome</keyword>
<dbReference type="GO" id="GO:0005667">
    <property type="term" value="C:transcription regulator complex"/>
    <property type="evidence" value="ECO:0007669"/>
    <property type="project" value="TreeGrafter"/>
</dbReference>
<dbReference type="GO" id="GO:0000118">
    <property type="term" value="C:histone deacetylase complex"/>
    <property type="evidence" value="ECO:0007669"/>
    <property type="project" value="TreeGrafter"/>
</dbReference>
<feature type="domain" description="C2H2-type" evidence="12">
    <location>
        <begin position="647"/>
        <end position="674"/>
    </location>
</feature>
<evidence type="ECO:0008006" key="17">
    <source>
        <dbReference type="Google" id="ProtNLM"/>
    </source>
</evidence>
<feature type="region of interest" description="Disordered" evidence="11">
    <location>
        <begin position="92"/>
        <end position="111"/>
    </location>
</feature>
<evidence type="ECO:0000256" key="1">
    <source>
        <dbReference type="ARBA" id="ARBA00004123"/>
    </source>
</evidence>
<feature type="domain" description="SANT" evidence="14">
    <location>
        <begin position="543"/>
        <end position="594"/>
    </location>
</feature>
<protein>
    <recommendedName>
        <fullName evidence="17">Transcriptional regulating factor 1</fullName>
    </recommendedName>
</protein>
<keyword evidence="8" id="KW-0539">Nucleus</keyword>
<dbReference type="GO" id="GO:0003714">
    <property type="term" value="F:transcription corepressor activity"/>
    <property type="evidence" value="ECO:0007669"/>
    <property type="project" value="TreeGrafter"/>
</dbReference>
<dbReference type="InterPro" id="IPR001005">
    <property type="entry name" value="SANT/Myb"/>
</dbReference>
<evidence type="ECO:0000256" key="4">
    <source>
        <dbReference type="ARBA" id="ARBA00022833"/>
    </source>
</evidence>
<evidence type="ECO:0000313" key="15">
    <source>
        <dbReference type="EMBL" id="KAI5609917.1"/>
    </source>
</evidence>
<feature type="non-terminal residue" evidence="15">
    <location>
        <position position="1"/>
    </location>
</feature>
<feature type="coiled-coil region" evidence="10">
    <location>
        <begin position="589"/>
        <end position="619"/>
    </location>
</feature>
<name>A0AAD5A584_SILAS</name>
<dbReference type="GO" id="GO:0008270">
    <property type="term" value="F:zinc ion binding"/>
    <property type="evidence" value="ECO:0007669"/>
    <property type="project" value="UniProtKB-KW"/>
</dbReference>
<dbReference type="SUPFAM" id="SSF46689">
    <property type="entry name" value="Homeodomain-like"/>
    <property type="match status" value="1"/>
</dbReference>
<dbReference type="Proteomes" id="UP001205998">
    <property type="component" value="Unassembled WGS sequence"/>
</dbReference>
<keyword evidence="4" id="KW-0862">Zinc</keyword>